<dbReference type="Gene3D" id="3.40.50.10260">
    <property type="entry name" value="YjeF N-terminal domain"/>
    <property type="match status" value="1"/>
</dbReference>
<evidence type="ECO:0000259" key="21">
    <source>
        <dbReference type="PROSITE" id="PS51385"/>
    </source>
</evidence>
<feature type="binding site" evidence="18">
    <location>
        <begin position="135"/>
        <end position="141"/>
    </location>
    <ligand>
        <name>(6S)-NADPHX</name>
        <dbReference type="ChEBI" id="CHEBI:64076"/>
    </ligand>
</feature>
<dbReference type="PROSITE" id="PS51385">
    <property type="entry name" value="YJEF_N"/>
    <property type="match status" value="1"/>
</dbReference>
<dbReference type="GO" id="GO:0046496">
    <property type="term" value="P:nicotinamide nucleotide metabolic process"/>
    <property type="evidence" value="ECO:0007669"/>
    <property type="project" value="UniProtKB-UniRule"/>
</dbReference>
<comment type="function">
    <text evidence="14 19">Bifunctional enzyme that catalyzes the epimerization of the S- and R-forms of NAD(P)HX and the dehydration of the S-form of NAD(P)HX at the expense of ADP, which is converted to AMP. This allows the repair of both epimers of NAD(P)HX, a damaged form of NAD(P)H that is a result of enzymatic or heat-dependent hydration.</text>
</comment>
<keyword evidence="8 17" id="KW-0521">NADP</keyword>
<evidence type="ECO:0000313" key="22">
    <source>
        <dbReference type="EMBL" id="PQD97051.1"/>
    </source>
</evidence>
<evidence type="ECO:0000256" key="1">
    <source>
        <dbReference type="ARBA" id="ARBA00000013"/>
    </source>
</evidence>
<evidence type="ECO:0000256" key="8">
    <source>
        <dbReference type="ARBA" id="ARBA00022857"/>
    </source>
</evidence>
<gene>
    <name evidence="17" type="primary">nnrD</name>
    <name evidence="18" type="synonym">nnrE</name>
    <name evidence="22" type="ORF">CYL18_04025</name>
</gene>
<feature type="binding site" evidence="17">
    <location>
        <position position="321"/>
    </location>
    <ligand>
        <name>(6S)-NADPHX</name>
        <dbReference type="ChEBI" id="CHEBI:64076"/>
    </ligand>
</feature>
<dbReference type="PIRSF" id="PIRSF017184">
    <property type="entry name" value="Nnr"/>
    <property type="match status" value="1"/>
</dbReference>
<dbReference type="InterPro" id="IPR030677">
    <property type="entry name" value="Nnr"/>
</dbReference>
<feature type="binding site" evidence="18">
    <location>
        <position position="167"/>
    </location>
    <ligand>
        <name>K(+)</name>
        <dbReference type="ChEBI" id="CHEBI:29103"/>
    </ligand>
</feature>
<dbReference type="InterPro" id="IPR017953">
    <property type="entry name" value="Carbohydrate_kinase_pred_CS"/>
</dbReference>
<evidence type="ECO:0000256" key="16">
    <source>
        <dbReference type="ARBA" id="ARBA00049209"/>
    </source>
</evidence>
<sequence length="496" mass="53838">MIVFLYTIFIGGLMNVNIYFAEEIRECDRLAEDSGLSIFSLMENSGHALFEGMSKLLHKKQRIGILAGGGNNGGDGIVLSRLLLNHGYKAELIFPLGLPSSRVAQDHLDYYKTCGYRYSTEMEGEYDVLIDGLFGIGFRPPFTKQMIGCLDFWKKSNALKIAIDIPSGVEANHGRVEAAFQADHTFCLHGAKPSAFLYPSGTYYGELHIVDIGLPQRARFRVWTEEDVRGTWPAAKDYTHKGTFGTGLLIAGSRQMPGCAILAGTGAMRAGVGKLVMATEKTVADSCVISLPEATYVDREDSQWRKDPSISKIAAVAIGPGLKPDDSLENLITDFLEESEFPVILDAGALSERSYPKGRKSPVILTPHPGEMARITGKTVAEVNENRIQLASDYAISHHVTVVLKGMNTVIAFPDGTGFVNVTGNRGLSKGGTGDTLTGILLGMASQGYQPSMAANAVYLHGKTAELYAEEKAPSSMLASDIMQIWPVLLRKMELS</sequence>
<evidence type="ECO:0000256" key="10">
    <source>
        <dbReference type="ARBA" id="ARBA00023027"/>
    </source>
</evidence>
<feature type="binding site" evidence="18">
    <location>
        <position position="72"/>
    </location>
    <ligand>
        <name>K(+)</name>
        <dbReference type="ChEBI" id="CHEBI:29103"/>
    </ligand>
</feature>
<evidence type="ECO:0000256" key="5">
    <source>
        <dbReference type="ARBA" id="ARBA00022723"/>
    </source>
</evidence>
<comment type="cofactor">
    <cofactor evidence="17">
        <name>Mg(2+)</name>
        <dbReference type="ChEBI" id="CHEBI:18420"/>
    </cofactor>
</comment>
<dbReference type="SUPFAM" id="SSF53613">
    <property type="entry name" value="Ribokinase-like"/>
    <property type="match status" value="1"/>
</dbReference>
<feature type="binding site" evidence="18">
    <location>
        <position position="164"/>
    </location>
    <ligand>
        <name>(6S)-NADPHX</name>
        <dbReference type="ChEBI" id="CHEBI:64076"/>
    </ligand>
</feature>
<comment type="cofactor">
    <cofactor evidence="18 19">
        <name>K(+)</name>
        <dbReference type="ChEBI" id="CHEBI:29103"/>
    </cofactor>
    <text evidence="18 19">Binds 1 potassium ion per subunit.</text>
</comment>
<evidence type="ECO:0000256" key="13">
    <source>
        <dbReference type="ARBA" id="ARBA00023268"/>
    </source>
</evidence>
<keyword evidence="23" id="KW-1185">Reference proteome</keyword>
<dbReference type="SUPFAM" id="SSF64153">
    <property type="entry name" value="YjeF N-terminal domain-like"/>
    <property type="match status" value="1"/>
</dbReference>
<dbReference type="GO" id="GO:0046872">
    <property type="term" value="F:metal ion binding"/>
    <property type="evidence" value="ECO:0007669"/>
    <property type="project" value="UniProtKB-UniRule"/>
</dbReference>
<organism evidence="22 23">
    <name type="scientific">Pradoshia eiseniae</name>
    <dbReference type="NCBI Taxonomy" id="2064768"/>
    <lineage>
        <taxon>Bacteria</taxon>
        <taxon>Bacillati</taxon>
        <taxon>Bacillota</taxon>
        <taxon>Bacilli</taxon>
        <taxon>Bacillales</taxon>
        <taxon>Bacillaceae</taxon>
        <taxon>Pradoshia</taxon>
    </lineage>
</organism>
<feature type="domain" description="YjeF C-terminal" evidence="20">
    <location>
        <begin position="224"/>
        <end position="493"/>
    </location>
</feature>
<dbReference type="EMBL" id="PKOZ01000001">
    <property type="protein sequence ID" value="PQD97051.1"/>
    <property type="molecule type" value="Genomic_DNA"/>
</dbReference>
<evidence type="ECO:0000256" key="7">
    <source>
        <dbReference type="ARBA" id="ARBA00022840"/>
    </source>
</evidence>
<comment type="function">
    <text evidence="17">Catalyzes the dehydration of the S-form of NAD(P)HX at the expense of ADP, which is converted to AMP. Together with NAD(P)HX epimerase, which catalyzes the epimerization of the S- and R-forms, the enzyme allows the repair of both epimers of NAD(P)HX, a damaged form of NAD(P)H that is a result of enzymatic or heat-dependent hydration.</text>
</comment>
<comment type="subunit">
    <text evidence="17">Homotetramer.</text>
</comment>
<feature type="binding site" evidence="17">
    <location>
        <begin position="405"/>
        <end position="409"/>
    </location>
    <ligand>
        <name>AMP</name>
        <dbReference type="ChEBI" id="CHEBI:456215"/>
    </ligand>
</feature>
<comment type="function">
    <text evidence="18">Catalyzes the epimerization of the S- and R-forms of NAD(P)HX, a damaged form of NAD(P)H that is a result of enzymatic or heat-dependent hydration. This is a prerequisite for the S-specific NAD(P)H-hydrate dehydratase to allow the repair of both epimers of NAD(P)HX.</text>
</comment>
<evidence type="ECO:0000256" key="17">
    <source>
        <dbReference type="HAMAP-Rule" id="MF_01965"/>
    </source>
</evidence>
<comment type="similarity">
    <text evidence="18">Belongs to the NnrE/AIBP family.</text>
</comment>
<dbReference type="HAMAP" id="MF_01966">
    <property type="entry name" value="NADHX_epimerase"/>
    <property type="match status" value="1"/>
</dbReference>
<evidence type="ECO:0000256" key="11">
    <source>
        <dbReference type="ARBA" id="ARBA00023235"/>
    </source>
</evidence>
<dbReference type="GO" id="GO:0052855">
    <property type="term" value="F:ADP-dependent NAD(P)H-hydrate dehydratase activity"/>
    <property type="evidence" value="ECO:0007669"/>
    <property type="project" value="UniProtKB-UniRule"/>
</dbReference>
<evidence type="ECO:0000256" key="19">
    <source>
        <dbReference type="PIRNR" id="PIRNR017184"/>
    </source>
</evidence>
<comment type="catalytic activity">
    <reaction evidence="2 18 19">
        <text>(6R)-NADPHX = (6S)-NADPHX</text>
        <dbReference type="Rhea" id="RHEA:32227"/>
        <dbReference type="ChEBI" id="CHEBI:64076"/>
        <dbReference type="ChEBI" id="CHEBI:64077"/>
        <dbReference type="EC" id="5.1.99.6"/>
    </reaction>
</comment>
<evidence type="ECO:0000256" key="12">
    <source>
        <dbReference type="ARBA" id="ARBA00023239"/>
    </source>
</evidence>
<dbReference type="GO" id="GO:0005524">
    <property type="term" value="F:ATP binding"/>
    <property type="evidence" value="ECO:0007669"/>
    <property type="project" value="UniProtKB-UniRule"/>
</dbReference>
<feature type="binding site" evidence="18">
    <location>
        <begin position="71"/>
        <end position="75"/>
    </location>
    <ligand>
        <name>(6S)-NADPHX</name>
        <dbReference type="ChEBI" id="CHEBI:64076"/>
    </ligand>
</feature>
<dbReference type="PANTHER" id="PTHR12592">
    <property type="entry name" value="ATP-DEPENDENT (S)-NAD(P)H-HYDRATE DEHYDRATASE FAMILY MEMBER"/>
    <property type="match status" value="1"/>
</dbReference>
<dbReference type="NCBIfam" id="TIGR00196">
    <property type="entry name" value="yjeF_cterm"/>
    <property type="match status" value="1"/>
</dbReference>
<evidence type="ECO:0000256" key="3">
    <source>
        <dbReference type="ARBA" id="ARBA00006001"/>
    </source>
</evidence>
<dbReference type="InterPro" id="IPR036652">
    <property type="entry name" value="YjeF_N_dom_sf"/>
</dbReference>
<comment type="caution">
    <text evidence="22">The sequence shown here is derived from an EMBL/GenBank/DDBJ whole genome shotgun (WGS) entry which is preliminary data.</text>
</comment>
<dbReference type="Pfam" id="PF03853">
    <property type="entry name" value="YjeF_N"/>
    <property type="match status" value="1"/>
</dbReference>
<keyword evidence="12 17" id="KW-0456">Lyase</keyword>
<proteinExistence type="inferred from homology"/>
<keyword evidence="10 17" id="KW-0520">NAD</keyword>
<comment type="catalytic activity">
    <reaction evidence="15 17 19">
        <text>(6S)-NADHX + ADP = AMP + phosphate + NADH + H(+)</text>
        <dbReference type="Rhea" id="RHEA:32223"/>
        <dbReference type="ChEBI" id="CHEBI:15378"/>
        <dbReference type="ChEBI" id="CHEBI:43474"/>
        <dbReference type="ChEBI" id="CHEBI:57945"/>
        <dbReference type="ChEBI" id="CHEBI:64074"/>
        <dbReference type="ChEBI" id="CHEBI:456215"/>
        <dbReference type="ChEBI" id="CHEBI:456216"/>
        <dbReference type="EC" id="4.2.1.136"/>
    </reaction>
</comment>
<dbReference type="InterPro" id="IPR004443">
    <property type="entry name" value="YjeF_N_dom"/>
</dbReference>
<comment type="similarity">
    <text evidence="17">Belongs to the NnrD/CARKD family.</text>
</comment>
<dbReference type="Gene3D" id="3.40.1190.20">
    <property type="match status" value="1"/>
</dbReference>
<dbReference type="CDD" id="cd01171">
    <property type="entry name" value="YXKO-related"/>
    <property type="match status" value="1"/>
</dbReference>
<dbReference type="PROSITE" id="PS51383">
    <property type="entry name" value="YJEF_C_3"/>
    <property type="match status" value="1"/>
</dbReference>
<comment type="similarity">
    <text evidence="4 19">In the C-terminal section; belongs to the NnrD/CARKD family.</text>
</comment>
<comment type="catalytic activity">
    <reaction evidence="1 18 19">
        <text>(6R)-NADHX = (6S)-NADHX</text>
        <dbReference type="Rhea" id="RHEA:32215"/>
        <dbReference type="ChEBI" id="CHEBI:64074"/>
        <dbReference type="ChEBI" id="CHEBI:64075"/>
        <dbReference type="EC" id="5.1.99.6"/>
    </reaction>
</comment>
<comment type="caution">
    <text evidence="17">Lacks conserved residue(s) required for the propagation of feature annotation.</text>
</comment>
<feature type="binding site" evidence="18">
    <location>
        <position position="131"/>
    </location>
    <ligand>
        <name>K(+)</name>
        <dbReference type="ChEBI" id="CHEBI:29103"/>
    </ligand>
</feature>
<dbReference type="EC" id="5.1.99.6" evidence="19"/>
<evidence type="ECO:0000313" key="23">
    <source>
        <dbReference type="Proteomes" id="UP000239663"/>
    </source>
</evidence>
<dbReference type="AlphaFoldDB" id="A0A2S7N4Q1"/>
<dbReference type="PANTHER" id="PTHR12592:SF0">
    <property type="entry name" value="ATP-DEPENDENT (S)-NAD(P)H-HYDRATE DEHYDRATASE"/>
    <property type="match status" value="1"/>
</dbReference>
<keyword evidence="7 17" id="KW-0067">ATP-binding</keyword>
<dbReference type="EC" id="4.2.1.136" evidence="19"/>
<accession>A0A2S7N4Q1</accession>
<evidence type="ECO:0000256" key="6">
    <source>
        <dbReference type="ARBA" id="ARBA00022741"/>
    </source>
</evidence>
<feature type="binding site" evidence="17">
    <location>
        <position position="435"/>
    </location>
    <ligand>
        <name>(6S)-NADPHX</name>
        <dbReference type="ChEBI" id="CHEBI:64076"/>
    </ligand>
</feature>
<feature type="domain" description="YjeF N-terminal" evidence="21">
    <location>
        <begin position="24"/>
        <end position="220"/>
    </location>
</feature>
<keyword evidence="13" id="KW-0511">Multifunctional enzyme</keyword>
<keyword evidence="6 17" id="KW-0547">Nucleotide-binding</keyword>
<dbReference type="InterPro" id="IPR029056">
    <property type="entry name" value="Ribokinase-like"/>
</dbReference>
<comment type="catalytic activity">
    <reaction evidence="16 17 19">
        <text>(6S)-NADPHX + ADP = AMP + phosphate + NADPH + H(+)</text>
        <dbReference type="Rhea" id="RHEA:32235"/>
        <dbReference type="ChEBI" id="CHEBI:15378"/>
        <dbReference type="ChEBI" id="CHEBI:43474"/>
        <dbReference type="ChEBI" id="CHEBI:57783"/>
        <dbReference type="ChEBI" id="CHEBI:64076"/>
        <dbReference type="ChEBI" id="CHEBI:456215"/>
        <dbReference type="ChEBI" id="CHEBI:456216"/>
        <dbReference type="EC" id="4.2.1.136"/>
    </reaction>
</comment>
<dbReference type="PROSITE" id="PS01050">
    <property type="entry name" value="YJEF_C_2"/>
    <property type="match status" value="1"/>
</dbReference>
<feature type="binding site" evidence="17">
    <location>
        <position position="434"/>
    </location>
    <ligand>
        <name>AMP</name>
        <dbReference type="ChEBI" id="CHEBI:456215"/>
    </ligand>
</feature>
<feature type="binding site" evidence="17">
    <location>
        <position position="368"/>
    </location>
    <ligand>
        <name>(6S)-NADPHX</name>
        <dbReference type="ChEBI" id="CHEBI:64076"/>
    </ligand>
</feature>
<comment type="similarity">
    <text evidence="3 19">In the N-terminal section; belongs to the NnrE/AIBP family.</text>
</comment>
<dbReference type="InterPro" id="IPR000631">
    <property type="entry name" value="CARKD"/>
</dbReference>
<dbReference type="Proteomes" id="UP000239663">
    <property type="component" value="Unassembled WGS sequence"/>
</dbReference>
<keyword evidence="5 18" id="KW-0479">Metal-binding</keyword>
<dbReference type="Pfam" id="PF01256">
    <property type="entry name" value="Carb_kinase"/>
    <property type="match status" value="1"/>
</dbReference>
<name>A0A2S7N4Q1_9BACI</name>
<keyword evidence="11 18" id="KW-0413">Isomerase</keyword>
<evidence type="ECO:0000256" key="2">
    <source>
        <dbReference type="ARBA" id="ARBA00000909"/>
    </source>
</evidence>
<dbReference type="GO" id="GO:0110051">
    <property type="term" value="P:metabolite repair"/>
    <property type="evidence" value="ECO:0007669"/>
    <property type="project" value="TreeGrafter"/>
</dbReference>
<evidence type="ECO:0000256" key="9">
    <source>
        <dbReference type="ARBA" id="ARBA00022958"/>
    </source>
</evidence>
<evidence type="ECO:0000256" key="4">
    <source>
        <dbReference type="ARBA" id="ARBA00009524"/>
    </source>
</evidence>
<evidence type="ECO:0000259" key="20">
    <source>
        <dbReference type="PROSITE" id="PS51383"/>
    </source>
</evidence>
<evidence type="ECO:0000256" key="18">
    <source>
        <dbReference type="HAMAP-Rule" id="MF_01966"/>
    </source>
</evidence>
<evidence type="ECO:0000256" key="15">
    <source>
        <dbReference type="ARBA" id="ARBA00048238"/>
    </source>
</evidence>
<reference evidence="22 23" key="1">
    <citation type="submission" date="2017-12" db="EMBL/GenBank/DDBJ databases">
        <title>Taxonomic description and draft genome of Pradoshia cofamensis Gen. nov., sp. nov., a thermotolerant bacillale isolated from anterior gut of earthworm Eisenia fetida.</title>
        <authorList>
            <person name="Saha T."/>
            <person name="Chakraborty R."/>
        </authorList>
    </citation>
    <scope>NUCLEOTIDE SEQUENCE [LARGE SCALE GENOMIC DNA]</scope>
    <source>
        <strain evidence="22 23">EAG3</strain>
    </source>
</reference>
<evidence type="ECO:0000256" key="14">
    <source>
        <dbReference type="ARBA" id="ARBA00025153"/>
    </source>
</evidence>
<protein>
    <recommendedName>
        <fullName evidence="19">Bifunctional NAD(P)H-hydrate repair enzyme</fullName>
    </recommendedName>
    <alternativeName>
        <fullName evidence="19">Nicotinamide nucleotide repair protein</fullName>
    </alternativeName>
    <domain>
        <recommendedName>
            <fullName evidence="19">ADP-dependent (S)-NAD(P)H-hydrate dehydratase</fullName>
            <ecNumber evidence="19">4.2.1.136</ecNumber>
        </recommendedName>
        <alternativeName>
            <fullName evidence="19">ADP-dependent NAD(P)HX dehydratase</fullName>
        </alternativeName>
    </domain>
    <domain>
        <recommendedName>
            <fullName evidence="19">NAD(P)H-hydrate epimerase</fullName>
            <ecNumber evidence="19">5.1.99.6</ecNumber>
        </recommendedName>
    </domain>
</protein>
<dbReference type="HAMAP" id="MF_01965">
    <property type="entry name" value="NADHX_dehydratase"/>
    <property type="match status" value="1"/>
</dbReference>
<keyword evidence="9 18" id="KW-0630">Potassium</keyword>
<dbReference type="GO" id="GO:0052856">
    <property type="term" value="F:NAD(P)HX epimerase activity"/>
    <property type="evidence" value="ECO:0007669"/>
    <property type="project" value="UniProtKB-UniRule"/>
</dbReference>
<dbReference type="NCBIfam" id="TIGR00197">
    <property type="entry name" value="yjeF_nterm"/>
    <property type="match status" value="1"/>
</dbReference>